<evidence type="ECO:0000259" key="2">
    <source>
        <dbReference type="SMART" id="SM00597"/>
    </source>
</evidence>
<sequence>MEKYYKKQSTTNPLSPIPKNDKNDEMPSSSKKGRVAINLTDLPADPGLRNPISSYHPMDRDQVRRAYLQKGPCQPRDHKFPYTGCGQDKRRFNPFWFKDYGSWLEYSIEKDAAFCMCCYLFGEEIRYDAFITQGFKNWRKKERIENHVGGPNSVHNQAYEKCQNLLNQEQHIETIISKQSSQARTDYRIRLKATLASVRFLLRQGLPFRGHDESEDSNNMGNFLELLQVLANQNEAIKRVVLENAPENLKLTSPKIQKDIVNAAAIETTQAIISELGDAPFSLLVDESRDISIKEQMAVVIRYVDKRGCVIERFLAIEHVADTKAQSLKLAIEAIFSRHGLSMSSLRGQGYDRAANTKGELNGLQRLIQNENPSAFYVHCFAHQLQLILVAVAKDNNLIDAFFESVSMVLNVVGGSCKHHDMLQNIQAAKVVDALDSGELESGRGLNQKTSLKRPGDTRWGSHHDTLINLLLMFSSVVDVLEIISDDSTSEHKGSATNLLSVLDDFDFAFKLHLMRDILGITNELSKLLQRKDQNIITAMELVRVSKQRLQMMRDNGWDSLLFEVHSFCNKYEIIIPNMNDMFVGRKRSRRKAELTNLHHFRVDIFYATIDLQLQELNRRFNVVNTELLLCVACLDPSDSFSAFDKEKLIRLSQLYPNDFSDLDRARLDSQLSNYITDMCTSSKFFGVKGISGLAQKMVETKRDIAYPLIYLLLKLALTLPIATATVERICCRPCCRNRKNRETKRVGLCQARAGFVVAEDDWKMVDLVQRLQIEEIWVGDVGHCMPVQQRDLGIQGDFYDL</sequence>
<evidence type="ECO:0000256" key="1">
    <source>
        <dbReference type="SAM" id="MobiDB-lite"/>
    </source>
</evidence>
<evidence type="ECO:0000313" key="4">
    <source>
        <dbReference type="Proteomes" id="UP000283530"/>
    </source>
</evidence>
<feature type="domain" description="TTF-type" evidence="2">
    <location>
        <begin position="88"/>
        <end position="178"/>
    </location>
</feature>
<dbReference type="InterPro" id="IPR055298">
    <property type="entry name" value="AtLOH3-like"/>
</dbReference>
<comment type="caution">
    <text evidence="3">The sequence shown here is derived from an EMBL/GenBank/DDBJ whole genome shotgun (WGS) entry which is preliminary data.</text>
</comment>
<dbReference type="AlphaFoldDB" id="A0A3S3PUG6"/>
<organism evidence="3 4">
    <name type="scientific">Cinnamomum micranthum f. kanehirae</name>
    <dbReference type="NCBI Taxonomy" id="337451"/>
    <lineage>
        <taxon>Eukaryota</taxon>
        <taxon>Viridiplantae</taxon>
        <taxon>Streptophyta</taxon>
        <taxon>Embryophyta</taxon>
        <taxon>Tracheophyta</taxon>
        <taxon>Spermatophyta</taxon>
        <taxon>Magnoliopsida</taxon>
        <taxon>Magnoliidae</taxon>
        <taxon>Laurales</taxon>
        <taxon>Lauraceae</taxon>
        <taxon>Cinnamomum</taxon>
    </lineage>
</organism>
<dbReference type="SMART" id="SM00597">
    <property type="entry name" value="ZnF_TTF"/>
    <property type="match status" value="1"/>
</dbReference>
<dbReference type="InterPro" id="IPR025398">
    <property type="entry name" value="DUF4371"/>
</dbReference>
<evidence type="ECO:0000313" key="3">
    <source>
        <dbReference type="EMBL" id="RWR97915.1"/>
    </source>
</evidence>
<protein>
    <submittedName>
        <fullName evidence="3">Zinc finger MYM-type protein 1-like protein</fullName>
    </submittedName>
</protein>
<accession>A0A3S3PUG6</accession>
<dbReference type="InterPro" id="IPR006580">
    <property type="entry name" value="Znf_TTF"/>
</dbReference>
<dbReference type="STRING" id="337451.A0A3S3PUG6"/>
<dbReference type="SUPFAM" id="SSF53098">
    <property type="entry name" value="Ribonuclease H-like"/>
    <property type="match status" value="1"/>
</dbReference>
<dbReference type="Proteomes" id="UP000283530">
    <property type="component" value="Unassembled WGS sequence"/>
</dbReference>
<dbReference type="PANTHER" id="PTHR11697:SF230">
    <property type="entry name" value="ZINC FINGER, MYM DOMAIN CONTAINING 1"/>
    <property type="match status" value="1"/>
</dbReference>
<keyword evidence="4" id="KW-1185">Reference proteome</keyword>
<dbReference type="OrthoDB" id="1929285at2759"/>
<dbReference type="Pfam" id="PF14291">
    <property type="entry name" value="DUF4371"/>
    <property type="match status" value="1"/>
</dbReference>
<dbReference type="EMBL" id="QPKB01000214">
    <property type="protein sequence ID" value="RWR97915.1"/>
    <property type="molecule type" value="Genomic_DNA"/>
</dbReference>
<feature type="region of interest" description="Disordered" evidence="1">
    <location>
        <begin position="1"/>
        <end position="32"/>
    </location>
</feature>
<reference evidence="3 4" key="1">
    <citation type="journal article" date="2019" name="Nat. Plants">
        <title>Stout camphor tree genome fills gaps in understanding of flowering plant genome evolution.</title>
        <authorList>
            <person name="Chaw S.M."/>
            <person name="Liu Y.C."/>
            <person name="Wu Y.W."/>
            <person name="Wang H.Y."/>
            <person name="Lin C.I."/>
            <person name="Wu C.S."/>
            <person name="Ke H.M."/>
            <person name="Chang L.Y."/>
            <person name="Hsu C.Y."/>
            <person name="Yang H.T."/>
            <person name="Sudianto E."/>
            <person name="Hsu M.H."/>
            <person name="Wu K.P."/>
            <person name="Wang L.N."/>
            <person name="Leebens-Mack J.H."/>
            <person name="Tsai I.J."/>
        </authorList>
    </citation>
    <scope>NUCLEOTIDE SEQUENCE [LARGE SCALE GENOMIC DNA]</scope>
    <source>
        <strain evidence="4">cv. Chaw 1501</strain>
        <tissue evidence="3">Young leaves</tissue>
    </source>
</reference>
<proteinExistence type="predicted"/>
<name>A0A3S3PUG6_9MAGN</name>
<gene>
    <name evidence="3" type="ORF">CKAN_02738600</name>
</gene>
<dbReference type="InterPro" id="IPR012337">
    <property type="entry name" value="RNaseH-like_sf"/>
</dbReference>
<dbReference type="PANTHER" id="PTHR11697">
    <property type="entry name" value="GENERAL TRANSCRIPTION FACTOR 2-RELATED ZINC FINGER PROTEIN"/>
    <property type="match status" value="1"/>
</dbReference>